<dbReference type="PROSITE" id="PS01085">
    <property type="entry name" value="RIBUL_P_3_EPIMER_1"/>
    <property type="match status" value="1"/>
</dbReference>
<dbReference type="Gene3D" id="3.20.20.70">
    <property type="entry name" value="Aldolase class I"/>
    <property type="match status" value="1"/>
</dbReference>
<dbReference type="RefSeq" id="WP_308949465.1">
    <property type="nucleotide sequence ID" value="NZ_JARXHW010000013.1"/>
</dbReference>
<evidence type="ECO:0000256" key="6">
    <source>
        <dbReference type="ARBA" id="ARBA00009541"/>
    </source>
</evidence>
<feature type="binding site" evidence="10">
    <location>
        <begin position="179"/>
        <end position="181"/>
    </location>
    <ligand>
        <name>substrate</name>
    </ligand>
</feature>
<comment type="catalytic activity">
    <reaction evidence="1 10 11">
        <text>D-ribulose 5-phosphate = D-xylulose 5-phosphate</text>
        <dbReference type="Rhea" id="RHEA:13677"/>
        <dbReference type="ChEBI" id="CHEBI:57737"/>
        <dbReference type="ChEBI" id="CHEBI:58121"/>
        <dbReference type="EC" id="5.1.3.1"/>
    </reaction>
</comment>
<dbReference type="InterPro" id="IPR000056">
    <property type="entry name" value="Ribul_P_3_epim-like"/>
</dbReference>
<dbReference type="EC" id="5.1.3.1" evidence="7 10"/>
<reference evidence="12 13" key="1">
    <citation type="submission" date="2023-04" db="EMBL/GenBank/DDBJ databases">
        <title>A novel bacteria isolated from coastal sediment.</title>
        <authorList>
            <person name="Liu X.-J."/>
            <person name="Du Z.-J."/>
        </authorList>
    </citation>
    <scope>NUCLEOTIDE SEQUENCE [LARGE SCALE GENOMIC DNA]</scope>
    <source>
        <strain evidence="12 13">SDUM461003</strain>
    </source>
</reference>
<comment type="function">
    <text evidence="10">Catalyzes the reversible epimerization of D-ribulose 5-phosphate to D-xylulose 5-phosphate.</text>
</comment>
<dbReference type="GO" id="GO:0004750">
    <property type="term" value="F:D-ribulose-phosphate 3-epimerase activity"/>
    <property type="evidence" value="ECO:0007669"/>
    <property type="project" value="UniProtKB-EC"/>
</dbReference>
<dbReference type="InterPro" id="IPR013785">
    <property type="entry name" value="Aldolase_TIM"/>
</dbReference>
<feature type="binding site" evidence="10">
    <location>
        <position position="70"/>
    </location>
    <ligand>
        <name>a divalent metal cation</name>
        <dbReference type="ChEBI" id="CHEBI:60240"/>
    </ligand>
</feature>
<dbReference type="Proteomes" id="UP001225316">
    <property type="component" value="Unassembled WGS sequence"/>
</dbReference>
<organism evidence="12 13">
    <name type="scientific">Thalassobacterium maritimum</name>
    <dbReference type="NCBI Taxonomy" id="3041265"/>
    <lineage>
        <taxon>Bacteria</taxon>
        <taxon>Pseudomonadati</taxon>
        <taxon>Verrucomicrobiota</taxon>
        <taxon>Opitutia</taxon>
        <taxon>Puniceicoccales</taxon>
        <taxon>Coraliomargaritaceae</taxon>
        <taxon>Thalassobacterium</taxon>
    </lineage>
</organism>
<feature type="binding site" evidence="10">
    <location>
        <position position="179"/>
    </location>
    <ligand>
        <name>a divalent metal cation</name>
        <dbReference type="ChEBI" id="CHEBI:60240"/>
    </ligand>
</feature>
<keyword evidence="13" id="KW-1185">Reference proteome</keyword>
<comment type="similarity">
    <text evidence="6 10 11">Belongs to the ribulose-phosphate 3-epimerase family.</text>
</comment>
<keyword evidence="8 10" id="KW-0479">Metal-binding</keyword>
<evidence type="ECO:0000256" key="7">
    <source>
        <dbReference type="ARBA" id="ARBA00013188"/>
    </source>
</evidence>
<evidence type="ECO:0000256" key="3">
    <source>
        <dbReference type="ARBA" id="ARBA00001941"/>
    </source>
</evidence>
<dbReference type="HAMAP" id="MF_02227">
    <property type="entry name" value="RPE"/>
    <property type="match status" value="1"/>
</dbReference>
<gene>
    <name evidence="10 12" type="primary">rpe</name>
    <name evidence="12" type="ORF">QEH52_07415</name>
</gene>
<evidence type="ECO:0000256" key="2">
    <source>
        <dbReference type="ARBA" id="ARBA00001936"/>
    </source>
</evidence>
<evidence type="ECO:0000313" key="12">
    <source>
        <dbReference type="EMBL" id="MDQ8207331.1"/>
    </source>
</evidence>
<proteinExistence type="inferred from homology"/>
<dbReference type="InterPro" id="IPR026019">
    <property type="entry name" value="Ribul_P_3_epim"/>
</dbReference>
<evidence type="ECO:0000256" key="10">
    <source>
        <dbReference type="HAMAP-Rule" id="MF_02227"/>
    </source>
</evidence>
<keyword evidence="9 10" id="KW-0413">Isomerase</keyword>
<comment type="cofactor">
    <cofactor evidence="10">
        <name>a divalent metal cation</name>
        <dbReference type="ChEBI" id="CHEBI:60240"/>
    </cofactor>
    <text evidence="10">Binds 1 divalent metal cation per subunit.</text>
</comment>
<evidence type="ECO:0000256" key="1">
    <source>
        <dbReference type="ARBA" id="ARBA00001782"/>
    </source>
</evidence>
<protein>
    <recommendedName>
        <fullName evidence="7 10">Ribulose-phosphate 3-epimerase</fullName>
        <ecNumber evidence="7 10">5.1.3.1</ecNumber>
    </recommendedName>
</protein>
<dbReference type="SUPFAM" id="SSF51366">
    <property type="entry name" value="Ribulose-phoshate binding barrel"/>
    <property type="match status" value="1"/>
</dbReference>
<dbReference type="Pfam" id="PF00834">
    <property type="entry name" value="Ribul_P_3_epim"/>
    <property type="match status" value="1"/>
</dbReference>
<comment type="pathway">
    <text evidence="10">Carbohydrate degradation.</text>
</comment>
<name>A0ABU1AT51_9BACT</name>
<dbReference type="NCBIfam" id="TIGR01163">
    <property type="entry name" value="rpe"/>
    <property type="match status" value="1"/>
</dbReference>
<dbReference type="PROSITE" id="PS01086">
    <property type="entry name" value="RIBUL_P_3_EPIMER_2"/>
    <property type="match status" value="1"/>
</dbReference>
<dbReference type="PIRSF" id="PIRSF001461">
    <property type="entry name" value="RPE"/>
    <property type="match status" value="1"/>
</dbReference>
<dbReference type="InterPro" id="IPR011060">
    <property type="entry name" value="RibuloseP-bd_barrel"/>
</dbReference>
<feature type="binding site" evidence="10">
    <location>
        <position position="12"/>
    </location>
    <ligand>
        <name>substrate</name>
    </ligand>
</feature>
<evidence type="ECO:0000256" key="9">
    <source>
        <dbReference type="ARBA" id="ARBA00023235"/>
    </source>
</evidence>
<comment type="cofactor">
    <cofactor evidence="2">
        <name>Mn(2+)</name>
        <dbReference type="ChEBI" id="CHEBI:29035"/>
    </cofactor>
</comment>
<evidence type="ECO:0000256" key="5">
    <source>
        <dbReference type="ARBA" id="ARBA00001954"/>
    </source>
</evidence>
<dbReference type="CDD" id="cd00429">
    <property type="entry name" value="RPE"/>
    <property type="match status" value="1"/>
</dbReference>
<comment type="cofactor">
    <cofactor evidence="5">
        <name>Fe(2+)</name>
        <dbReference type="ChEBI" id="CHEBI:29033"/>
    </cofactor>
</comment>
<evidence type="ECO:0000313" key="13">
    <source>
        <dbReference type="Proteomes" id="UP001225316"/>
    </source>
</evidence>
<evidence type="ECO:0000256" key="8">
    <source>
        <dbReference type="ARBA" id="ARBA00022723"/>
    </source>
</evidence>
<comment type="cofactor">
    <cofactor evidence="3">
        <name>Co(2+)</name>
        <dbReference type="ChEBI" id="CHEBI:48828"/>
    </cofactor>
</comment>
<evidence type="ECO:0000256" key="4">
    <source>
        <dbReference type="ARBA" id="ARBA00001947"/>
    </source>
</evidence>
<keyword evidence="10 11" id="KW-0119">Carbohydrate metabolism</keyword>
<comment type="cofactor">
    <cofactor evidence="4">
        <name>Zn(2+)</name>
        <dbReference type="ChEBI" id="CHEBI:29105"/>
    </cofactor>
</comment>
<feature type="binding site" evidence="10">
    <location>
        <position position="39"/>
    </location>
    <ligand>
        <name>a divalent metal cation</name>
        <dbReference type="ChEBI" id="CHEBI:60240"/>
    </ligand>
</feature>
<dbReference type="PANTHER" id="PTHR11749">
    <property type="entry name" value="RIBULOSE-5-PHOSPHATE-3-EPIMERASE"/>
    <property type="match status" value="1"/>
</dbReference>
<feature type="binding site" evidence="10">
    <location>
        <begin position="146"/>
        <end position="149"/>
    </location>
    <ligand>
        <name>substrate</name>
    </ligand>
</feature>
<sequence length="219" mass="23915">MPSPHKTLLAPSILAGDHANLRSSLKVIEDAGLQWVHLDIMDGHFVPNLSFGPQTIKAMRPDSKLFFDVHLMLDNPHLYIDAFLDAGAEQITIHVEPDYPVADTLAYIKSKGCKCGVVLNPDTPAEDAKEFLPVCDIVLLMTVQPGFGGQSFRHDVLPKIEQFDTWRTELGLNYRLEIDGGVDLETAPLCTQRGADALVAGTAFFKAADQAAFIDSVTA</sequence>
<comment type="caution">
    <text evidence="10">Lacks conserved residue(s) required for the propagation of feature annotation.</text>
</comment>
<comment type="caution">
    <text evidence="12">The sequence shown here is derived from an EMBL/GenBank/DDBJ whole genome shotgun (WGS) entry which is preliminary data.</text>
</comment>
<feature type="active site" description="Proton acceptor" evidence="10">
    <location>
        <position position="39"/>
    </location>
</feature>
<feature type="binding site" evidence="10">
    <location>
        <position position="37"/>
    </location>
    <ligand>
        <name>a divalent metal cation</name>
        <dbReference type="ChEBI" id="CHEBI:60240"/>
    </ligand>
</feature>
<accession>A0ABU1AT51</accession>
<feature type="active site" description="Proton donor" evidence="10">
    <location>
        <position position="179"/>
    </location>
</feature>
<feature type="binding site" evidence="10">
    <location>
        <position position="70"/>
    </location>
    <ligand>
        <name>substrate</name>
    </ligand>
</feature>
<evidence type="ECO:0000256" key="11">
    <source>
        <dbReference type="PIRNR" id="PIRNR001461"/>
    </source>
</evidence>
<dbReference type="NCBIfam" id="NF004076">
    <property type="entry name" value="PRK05581.1-4"/>
    <property type="match status" value="1"/>
</dbReference>
<dbReference type="EMBL" id="JARXHW010000013">
    <property type="protein sequence ID" value="MDQ8207331.1"/>
    <property type="molecule type" value="Genomic_DNA"/>
</dbReference>